<evidence type="ECO:0000313" key="9">
    <source>
        <dbReference type="EMBL" id="VYS86399.1"/>
    </source>
</evidence>
<keyword evidence="5" id="KW-0808">Transferase</keyword>
<evidence type="ECO:0000256" key="5">
    <source>
        <dbReference type="ARBA" id="ARBA00022679"/>
    </source>
</evidence>
<dbReference type="InterPro" id="IPR051471">
    <property type="entry name" value="Bacterial_PTS_sugar_comp"/>
</dbReference>
<dbReference type="Gene3D" id="3.40.50.510">
    <property type="entry name" value="Phosphotransferase system, mannose-type IIA component"/>
    <property type="match status" value="1"/>
</dbReference>
<dbReference type="RefSeq" id="WP_156328685.1">
    <property type="nucleotide sequence ID" value="NZ_CACRSW010000007.1"/>
</dbReference>
<dbReference type="PROSITE" id="PS51096">
    <property type="entry name" value="PTS_EIIA_TYPE_4"/>
    <property type="match status" value="1"/>
</dbReference>
<evidence type="ECO:0000256" key="2">
    <source>
        <dbReference type="ARBA" id="ARBA00022448"/>
    </source>
</evidence>
<keyword evidence="3" id="KW-0963">Cytoplasm</keyword>
<organism evidence="9">
    <name type="scientific">Anaerococcus vaginalis</name>
    <dbReference type="NCBI Taxonomy" id="33037"/>
    <lineage>
        <taxon>Bacteria</taxon>
        <taxon>Bacillati</taxon>
        <taxon>Bacillota</taxon>
        <taxon>Tissierellia</taxon>
        <taxon>Tissierellales</taxon>
        <taxon>Peptoniphilaceae</taxon>
        <taxon>Anaerococcus</taxon>
    </lineage>
</organism>
<evidence type="ECO:0000256" key="1">
    <source>
        <dbReference type="ARBA" id="ARBA00004496"/>
    </source>
</evidence>
<dbReference type="GO" id="GO:0016020">
    <property type="term" value="C:membrane"/>
    <property type="evidence" value="ECO:0007669"/>
    <property type="project" value="InterPro"/>
</dbReference>
<evidence type="ECO:0000256" key="4">
    <source>
        <dbReference type="ARBA" id="ARBA00022597"/>
    </source>
</evidence>
<keyword evidence="7" id="KW-0418">Kinase</keyword>
<evidence type="ECO:0000256" key="7">
    <source>
        <dbReference type="ARBA" id="ARBA00022777"/>
    </source>
</evidence>
<dbReference type="GO" id="GO:0016301">
    <property type="term" value="F:kinase activity"/>
    <property type="evidence" value="ECO:0007669"/>
    <property type="project" value="UniProtKB-KW"/>
</dbReference>
<protein>
    <submittedName>
        <fullName evidence="9">PTS system mannose-specific EIIAB component</fullName>
    </submittedName>
</protein>
<comment type="subcellular location">
    <subcellularLocation>
        <location evidence="1">Cytoplasm</location>
    </subcellularLocation>
</comment>
<dbReference type="InterPro" id="IPR036662">
    <property type="entry name" value="PTS_EIIA_man-typ_sf"/>
</dbReference>
<dbReference type="Pfam" id="PF03610">
    <property type="entry name" value="EIIA-man"/>
    <property type="match status" value="1"/>
</dbReference>
<dbReference type="PANTHER" id="PTHR33799:SF1">
    <property type="entry name" value="PTS SYSTEM MANNOSE-SPECIFIC EIIAB COMPONENT-RELATED"/>
    <property type="match status" value="1"/>
</dbReference>
<evidence type="ECO:0000259" key="8">
    <source>
        <dbReference type="PROSITE" id="PS51096"/>
    </source>
</evidence>
<keyword evidence="6" id="KW-0598">Phosphotransferase system</keyword>
<dbReference type="CDD" id="cd00006">
    <property type="entry name" value="PTS_IIA_man"/>
    <property type="match status" value="1"/>
</dbReference>
<reference evidence="9" key="1">
    <citation type="submission" date="2019-11" db="EMBL/GenBank/DDBJ databases">
        <authorList>
            <person name="Feng L."/>
        </authorList>
    </citation>
    <scope>NUCLEOTIDE SEQUENCE</scope>
    <source>
        <strain evidence="9">AvaginalisLFYP127</strain>
    </source>
</reference>
<dbReference type="EMBL" id="CACRSW010000007">
    <property type="protein sequence ID" value="VYS86399.1"/>
    <property type="molecule type" value="Genomic_DNA"/>
</dbReference>
<proteinExistence type="predicted"/>
<keyword evidence="2" id="KW-0813">Transport</keyword>
<name>A0A6N2S0S4_9FIRM</name>
<dbReference type="GO" id="GO:0009401">
    <property type="term" value="P:phosphoenolpyruvate-dependent sugar phosphotransferase system"/>
    <property type="evidence" value="ECO:0007669"/>
    <property type="project" value="UniProtKB-KW"/>
</dbReference>
<feature type="domain" description="PTS EIIA type-4" evidence="8">
    <location>
        <begin position="1"/>
        <end position="128"/>
    </location>
</feature>
<evidence type="ECO:0000256" key="3">
    <source>
        <dbReference type="ARBA" id="ARBA00022490"/>
    </source>
</evidence>
<dbReference type="AlphaFoldDB" id="A0A6N2S0S4"/>
<evidence type="ECO:0000256" key="6">
    <source>
        <dbReference type="ARBA" id="ARBA00022683"/>
    </source>
</evidence>
<keyword evidence="4" id="KW-0762">Sugar transport</keyword>
<dbReference type="InterPro" id="IPR004701">
    <property type="entry name" value="PTS_EIIA_man-typ"/>
</dbReference>
<dbReference type="PANTHER" id="PTHR33799">
    <property type="entry name" value="PTS PERMEASE-RELATED-RELATED"/>
    <property type="match status" value="1"/>
</dbReference>
<accession>A0A6N2S0S4</accession>
<dbReference type="InterPro" id="IPR033887">
    <property type="entry name" value="PTS_IIA_man"/>
</dbReference>
<sequence length="147" mass="16671">MIGILIVSHGKLAQGFKSSAEIIFGQAENIDYLGLYPEDDINNFNEKIKEKIINLDKGDGVIVFTDLISASPYTQSQIAISKLENNEKISLIGNLNFQMLIQAINGQVLEENINQVIKNILEITKQEVLEWRYENIQIENPDEDDDF</sequence>
<dbReference type="SUPFAM" id="SSF53062">
    <property type="entry name" value="PTS system fructose IIA component-like"/>
    <property type="match status" value="1"/>
</dbReference>
<gene>
    <name evidence="9" type="primary">manX_4</name>
    <name evidence="9" type="ORF">AVLFYP127_01629</name>
</gene>
<dbReference type="GO" id="GO:0005737">
    <property type="term" value="C:cytoplasm"/>
    <property type="evidence" value="ECO:0007669"/>
    <property type="project" value="UniProtKB-SubCell"/>
</dbReference>